<dbReference type="Gene3D" id="3.60.40.10">
    <property type="entry name" value="PPM-type phosphatase domain"/>
    <property type="match status" value="1"/>
</dbReference>
<feature type="domain" description="PPM-type phosphatase" evidence="2">
    <location>
        <begin position="308"/>
        <end position="517"/>
    </location>
</feature>
<dbReference type="SUPFAM" id="SSF81606">
    <property type="entry name" value="PP2C-like"/>
    <property type="match status" value="1"/>
</dbReference>
<dbReference type="KEGG" id="daur:Daura_17160"/>
<dbReference type="InterPro" id="IPR001932">
    <property type="entry name" value="PPM-type_phosphatase-like_dom"/>
</dbReference>
<evidence type="ECO:0000313" key="4">
    <source>
        <dbReference type="Proteomes" id="UP001058003"/>
    </source>
</evidence>
<dbReference type="InterPro" id="IPR052016">
    <property type="entry name" value="Bact_Sigma-Reg"/>
</dbReference>
<dbReference type="PANTHER" id="PTHR43156:SF2">
    <property type="entry name" value="STAGE II SPORULATION PROTEIN E"/>
    <property type="match status" value="1"/>
</dbReference>
<dbReference type="RefSeq" id="WP_081970993.1">
    <property type="nucleotide sequence ID" value="NZ_CP073767.1"/>
</dbReference>
<protein>
    <submittedName>
        <fullName evidence="3">SpoIIE family protein phosphatase</fullName>
    </submittedName>
</protein>
<name>A0A9Q9IQU7_9ACTN</name>
<evidence type="ECO:0000313" key="3">
    <source>
        <dbReference type="EMBL" id="UWZ57739.1"/>
    </source>
</evidence>
<dbReference type="GO" id="GO:0016791">
    <property type="term" value="F:phosphatase activity"/>
    <property type="evidence" value="ECO:0007669"/>
    <property type="project" value="TreeGrafter"/>
</dbReference>
<evidence type="ECO:0000259" key="2">
    <source>
        <dbReference type="SMART" id="SM00331"/>
    </source>
</evidence>
<keyword evidence="1" id="KW-0378">Hydrolase</keyword>
<dbReference type="Proteomes" id="UP001058003">
    <property type="component" value="Chromosome"/>
</dbReference>
<dbReference type="AlphaFoldDB" id="A0A9Q9IQU7"/>
<accession>A0A9Q9IQU7</accession>
<keyword evidence="4" id="KW-1185">Reference proteome</keyword>
<sequence>MAHDGARRGGAPTTAGGDDGTVTAVVRALLSAVPASCTWLQPLTGEDGRVDDFLIAAIGGRGDDLYGRGVDRIGERVGELYPSMVGGPLWLLYFQVLDTGVPAELPDFRYAEQRAGIVADSLFEVSVQPALGGLLVWWQRTDEARRRLERTELLGSLGWAEYDLITGRSEWSPGMFRIFERDPALGPMSRAEQSAALFADDRGISETAWQTMDSGAASDVTVRVRTGDAVKYLRILSDVARDADGSPLKVYAVVQDVTAREDTRTAMERLSDQLRTREMTALAEHRLAAQLQTMIQPVPPEPFDLAGLQAVVSYLPAERAVRVGGDWYHAQTLPDGQVALAVGDVAGHGMDAANGMAHLRFSLVAWLSIGIRDPGALLGHMNLLCLQLGITGTAVIGVYDPAARTLSWARAGHMPPLLARGGAVSELDRPAGLLLGAAGDTVYPVLAPTLQDDDLVLFYTDGLVERRSTDTDVLLDQVKQTLAEVSADPDRQSLDRLRALLHHPSPDDDTCTLAVRVRS</sequence>
<organism evidence="3 4">
    <name type="scientific">Dactylosporangium aurantiacum</name>
    <dbReference type="NCBI Taxonomy" id="35754"/>
    <lineage>
        <taxon>Bacteria</taxon>
        <taxon>Bacillati</taxon>
        <taxon>Actinomycetota</taxon>
        <taxon>Actinomycetes</taxon>
        <taxon>Micromonosporales</taxon>
        <taxon>Micromonosporaceae</taxon>
        <taxon>Dactylosporangium</taxon>
    </lineage>
</organism>
<dbReference type="PANTHER" id="PTHR43156">
    <property type="entry name" value="STAGE II SPORULATION PROTEIN E-RELATED"/>
    <property type="match status" value="1"/>
</dbReference>
<dbReference type="Pfam" id="PF07228">
    <property type="entry name" value="SpoIIE"/>
    <property type="match status" value="1"/>
</dbReference>
<dbReference type="InterPro" id="IPR036457">
    <property type="entry name" value="PPM-type-like_dom_sf"/>
</dbReference>
<proteinExistence type="predicted"/>
<gene>
    <name evidence="3" type="ORF">Daura_17160</name>
</gene>
<dbReference type="OrthoDB" id="7943561at2"/>
<dbReference type="EMBL" id="CP073767">
    <property type="protein sequence ID" value="UWZ57739.1"/>
    <property type="molecule type" value="Genomic_DNA"/>
</dbReference>
<reference evidence="3" key="1">
    <citation type="submission" date="2021-04" db="EMBL/GenBank/DDBJ databases">
        <title>Dactylosporangium aurantiacum NRRL B-8018 full assembly.</title>
        <authorList>
            <person name="Hartkoorn R.C."/>
            <person name="Beaudoing E."/>
            <person name="Hot D."/>
        </authorList>
    </citation>
    <scope>NUCLEOTIDE SEQUENCE</scope>
    <source>
        <strain evidence="3">NRRL B-8018</strain>
    </source>
</reference>
<evidence type="ECO:0000256" key="1">
    <source>
        <dbReference type="ARBA" id="ARBA00022801"/>
    </source>
</evidence>
<dbReference type="SMART" id="SM00331">
    <property type="entry name" value="PP2C_SIG"/>
    <property type="match status" value="1"/>
</dbReference>
<dbReference type="Gene3D" id="3.30.450.20">
    <property type="entry name" value="PAS domain"/>
    <property type="match status" value="1"/>
</dbReference>